<feature type="compositionally biased region" description="Basic and acidic residues" evidence="8">
    <location>
        <begin position="415"/>
        <end position="424"/>
    </location>
</feature>
<dbReference type="Pfam" id="PF17171">
    <property type="entry name" value="GST_C_6"/>
    <property type="match status" value="1"/>
</dbReference>
<feature type="compositionally biased region" description="Gly residues" evidence="8">
    <location>
        <begin position="374"/>
        <end position="397"/>
    </location>
</feature>
<comment type="caution">
    <text evidence="12">The sequence shown here is derived from an EMBL/GenBank/DDBJ whole genome shotgun (WGS) entry which is preliminary data.</text>
</comment>
<dbReference type="GO" id="GO:0001401">
    <property type="term" value="C:SAM complex"/>
    <property type="evidence" value="ECO:0007669"/>
    <property type="project" value="InterPro"/>
</dbReference>
<keyword evidence="5" id="KW-0653">Protein transport</keyword>
<dbReference type="SUPFAM" id="SSF47616">
    <property type="entry name" value="GST C-terminal domain-like"/>
    <property type="match status" value="1"/>
</dbReference>
<feature type="region of interest" description="Disordered" evidence="8">
    <location>
        <begin position="374"/>
        <end position="424"/>
    </location>
</feature>
<dbReference type="InterPro" id="IPR050931">
    <property type="entry name" value="Mito_Protein_Transport_Metaxin"/>
</dbReference>
<evidence type="ECO:0000256" key="8">
    <source>
        <dbReference type="SAM" id="MobiDB-lite"/>
    </source>
</evidence>
<feature type="domain" description="Metaxin glutathione S-transferase" evidence="11">
    <location>
        <begin position="231"/>
        <end position="291"/>
    </location>
</feature>
<dbReference type="Pfam" id="PF10568">
    <property type="entry name" value="Tom37"/>
    <property type="match status" value="1"/>
</dbReference>
<evidence type="ECO:0000256" key="9">
    <source>
        <dbReference type="SAM" id="Phobius"/>
    </source>
</evidence>
<keyword evidence="4" id="KW-1000">Mitochondrion outer membrane</keyword>
<evidence type="ECO:0000259" key="11">
    <source>
        <dbReference type="Pfam" id="PF17171"/>
    </source>
</evidence>
<evidence type="ECO:0000256" key="4">
    <source>
        <dbReference type="ARBA" id="ARBA00022787"/>
    </source>
</evidence>
<evidence type="ECO:0000313" key="13">
    <source>
        <dbReference type="Proteomes" id="UP000019335"/>
    </source>
</evidence>
<evidence type="ECO:0000256" key="2">
    <source>
        <dbReference type="ARBA" id="ARBA00009170"/>
    </source>
</evidence>
<evidence type="ECO:0000259" key="10">
    <source>
        <dbReference type="Pfam" id="PF10568"/>
    </source>
</evidence>
<keyword evidence="9" id="KW-0812">Transmembrane</keyword>
<organism evidence="12 13">
    <name type="scientific">Nannochloropsis gaditana</name>
    <dbReference type="NCBI Taxonomy" id="72520"/>
    <lineage>
        <taxon>Eukaryota</taxon>
        <taxon>Sar</taxon>
        <taxon>Stramenopiles</taxon>
        <taxon>Ochrophyta</taxon>
        <taxon>Eustigmatophyceae</taxon>
        <taxon>Eustigmatales</taxon>
        <taxon>Monodopsidaceae</taxon>
        <taxon>Nannochloropsis</taxon>
    </lineage>
</organism>
<reference evidence="12 13" key="1">
    <citation type="journal article" date="2014" name="Mol. Plant">
        <title>Chromosome Scale Genome Assembly and Transcriptome Profiling of Nannochloropsis gaditana in Nitrogen Depletion.</title>
        <authorList>
            <person name="Corteggiani Carpinelli E."/>
            <person name="Telatin A."/>
            <person name="Vitulo N."/>
            <person name="Forcato C."/>
            <person name="D'Angelo M."/>
            <person name="Schiavon R."/>
            <person name="Vezzi A."/>
            <person name="Giacometti G.M."/>
            <person name="Morosinotto T."/>
            <person name="Valle G."/>
        </authorList>
    </citation>
    <scope>NUCLEOTIDE SEQUENCE [LARGE SCALE GENOMIC DNA]</scope>
    <source>
        <strain evidence="12 13">B-31</strain>
    </source>
</reference>
<dbReference type="EMBL" id="AZIL01001061">
    <property type="protein sequence ID" value="EWM25023.1"/>
    <property type="molecule type" value="Genomic_DNA"/>
</dbReference>
<dbReference type="InterPro" id="IPR033468">
    <property type="entry name" value="Metaxin_GST"/>
</dbReference>
<dbReference type="GO" id="GO:0015031">
    <property type="term" value="P:protein transport"/>
    <property type="evidence" value="ECO:0007669"/>
    <property type="project" value="UniProtKB-KW"/>
</dbReference>
<comment type="subcellular location">
    <subcellularLocation>
        <location evidence="1">Mitochondrion outer membrane</location>
    </subcellularLocation>
</comment>
<sequence>MYKRNMLGTLASDCLLHQPLPTSPHPSSGSLMFSSDFFGTDFTKNPLGANKPSLCHEHAVEPTPIKAHAERSYPFVLLQFRPAFALQLYLRFVRAPYVVRNLEYPVLETVGQLPVLMDGQFLLPEEDALGYLREHYPALDLDAKLSGARRAQVLALHALVREKLAPAVGASRYRDERNFVQNVRAVILRATRFPLGPAISTAERRRGMQEQRWRGLADGGMGVGEVLTRAQCVYRELDNLLGASTGDFFFGREPTSFDACLFGHLAEALADVNVLVLVSTFDNLMRFFGRIAEDFFNVGAQAAASAASSSTSLSASLGGPVREPQGFSIASDLKECYRHADYMNNRNPFNQVEAAKLCAEAPLVPEPMVQKFLEGGGLQGSGDASAGGRGEAGGAPGSSGPADASGSTGTVGGRKKAEELEEERERRRENVLWLTVVGGVVSFFLLFQGVLALATGEIEIVEEEEVDGEMEEE</sequence>
<dbReference type="InterPro" id="IPR036282">
    <property type="entry name" value="Glutathione-S-Trfase_C_sf"/>
</dbReference>
<proteinExistence type="inferred from homology"/>
<comment type="similarity">
    <text evidence="2">Belongs to the metaxin family.</text>
</comment>
<dbReference type="PANTHER" id="PTHR12289">
    <property type="entry name" value="METAXIN RELATED"/>
    <property type="match status" value="1"/>
</dbReference>
<feature type="domain" description="Mitochondrial outer membrane transport complex Sam37/metaxin N-terminal" evidence="10">
    <location>
        <begin position="85"/>
        <end position="195"/>
    </location>
</feature>
<feature type="transmembrane region" description="Helical" evidence="9">
    <location>
        <begin position="431"/>
        <end position="454"/>
    </location>
</feature>
<dbReference type="InterPro" id="IPR019564">
    <property type="entry name" value="Sam37/metaxin_N"/>
</dbReference>
<evidence type="ECO:0000256" key="6">
    <source>
        <dbReference type="ARBA" id="ARBA00023128"/>
    </source>
</evidence>
<evidence type="ECO:0000256" key="5">
    <source>
        <dbReference type="ARBA" id="ARBA00022927"/>
    </source>
</evidence>
<evidence type="ECO:0000256" key="1">
    <source>
        <dbReference type="ARBA" id="ARBA00004294"/>
    </source>
</evidence>
<accession>W7TNF1</accession>
<dbReference type="PANTHER" id="PTHR12289:SF41">
    <property type="entry name" value="FAILED AXON CONNECTIONS-RELATED"/>
    <property type="match status" value="1"/>
</dbReference>
<keyword evidence="6" id="KW-0496">Mitochondrion</keyword>
<feature type="compositionally biased region" description="Low complexity" evidence="8">
    <location>
        <begin position="398"/>
        <end position="408"/>
    </location>
</feature>
<evidence type="ECO:0000313" key="12">
    <source>
        <dbReference type="EMBL" id="EWM25023.1"/>
    </source>
</evidence>
<keyword evidence="3" id="KW-0813">Transport</keyword>
<dbReference type="AlphaFoldDB" id="W7TNF1"/>
<name>W7TNF1_9STRA</name>
<dbReference type="GO" id="GO:0006626">
    <property type="term" value="P:protein targeting to mitochondrion"/>
    <property type="evidence" value="ECO:0007669"/>
    <property type="project" value="TreeGrafter"/>
</dbReference>
<evidence type="ECO:0000256" key="7">
    <source>
        <dbReference type="ARBA" id="ARBA00023136"/>
    </source>
</evidence>
<gene>
    <name evidence="12" type="ORF">Naga_100049g38</name>
</gene>
<keyword evidence="7 9" id="KW-0472">Membrane</keyword>
<keyword evidence="13" id="KW-1185">Reference proteome</keyword>
<keyword evidence="9" id="KW-1133">Transmembrane helix</keyword>
<protein>
    <submittedName>
        <fullName evidence="12">Metaxin 1</fullName>
    </submittedName>
</protein>
<dbReference type="OrthoDB" id="5835136at2759"/>
<dbReference type="Proteomes" id="UP000019335">
    <property type="component" value="Chromosome 12"/>
</dbReference>
<evidence type="ECO:0000256" key="3">
    <source>
        <dbReference type="ARBA" id="ARBA00022448"/>
    </source>
</evidence>